<protein>
    <submittedName>
        <fullName evidence="1">Uncharacterized protein</fullName>
    </submittedName>
</protein>
<gene>
    <name evidence="1" type="ORF">NCTC11343_01218</name>
</gene>
<name>A0A2X2ITP9_SPHMU</name>
<dbReference type="Proteomes" id="UP000251241">
    <property type="component" value="Unassembled WGS sequence"/>
</dbReference>
<dbReference type="RefSeq" id="WP_112374096.1">
    <property type="nucleotide sequence ID" value="NZ_CP069793.1"/>
</dbReference>
<proteinExistence type="predicted"/>
<dbReference type="AlphaFoldDB" id="A0A2X2ITP9"/>
<accession>A0A2X2ITP9</accession>
<reference evidence="1 2" key="1">
    <citation type="submission" date="2018-06" db="EMBL/GenBank/DDBJ databases">
        <authorList>
            <consortium name="Pathogen Informatics"/>
            <person name="Doyle S."/>
        </authorList>
    </citation>
    <scope>NUCLEOTIDE SEQUENCE [LARGE SCALE GENOMIC DNA]</scope>
    <source>
        <strain evidence="1 2">NCTC11343</strain>
    </source>
</reference>
<organism evidence="1 2">
    <name type="scientific">Sphingobacterium multivorum</name>
    <dbReference type="NCBI Taxonomy" id="28454"/>
    <lineage>
        <taxon>Bacteria</taxon>
        <taxon>Pseudomonadati</taxon>
        <taxon>Bacteroidota</taxon>
        <taxon>Sphingobacteriia</taxon>
        <taxon>Sphingobacteriales</taxon>
        <taxon>Sphingobacteriaceae</taxon>
        <taxon>Sphingobacterium</taxon>
    </lineage>
</organism>
<dbReference type="EMBL" id="UAUU01000003">
    <property type="protein sequence ID" value="SPZ84674.1"/>
    <property type="molecule type" value="Genomic_DNA"/>
</dbReference>
<dbReference type="GeneID" id="97180661"/>
<sequence>MQIEIGSIFYEIIPWNKDYIQILGSSSPYRVYAPAHCDVAFLKEYIKLNPPENKSEDSSYSYLEDPYYLFGKPYLVKIYPSAMLPTVELTATSICVYQKKNTNTLNLLYKWCQELLYHEVVKQIAYWEEQLDIYDVATVTIRKLPKSDFRIVEGGFQFSNRLIDFKKEHINLIILKAFCKFADKTRKETEAIFNLYIPNCRDLY</sequence>
<evidence type="ECO:0000313" key="1">
    <source>
        <dbReference type="EMBL" id="SPZ84674.1"/>
    </source>
</evidence>
<evidence type="ECO:0000313" key="2">
    <source>
        <dbReference type="Proteomes" id="UP000251241"/>
    </source>
</evidence>